<dbReference type="GeneID" id="66064226"/>
<feature type="region of interest" description="Disordered" evidence="1">
    <location>
        <begin position="211"/>
        <end position="239"/>
    </location>
</feature>
<gene>
    <name evidence="2" type="ORF">UV8b_03448</name>
</gene>
<dbReference type="AlphaFoldDB" id="A0A8E5MH44"/>
<dbReference type="RefSeq" id="XP_042996880.1">
    <property type="nucleotide sequence ID" value="XM_043140946.1"/>
</dbReference>
<accession>A0A8E5MH44</accession>
<proteinExistence type="predicted"/>
<dbReference type="KEGG" id="uvi:66064226"/>
<organism evidence="2 3">
    <name type="scientific">Ustilaginoidea virens</name>
    <name type="common">Rice false smut fungus</name>
    <name type="synonym">Villosiclava virens</name>
    <dbReference type="NCBI Taxonomy" id="1159556"/>
    <lineage>
        <taxon>Eukaryota</taxon>
        <taxon>Fungi</taxon>
        <taxon>Dikarya</taxon>
        <taxon>Ascomycota</taxon>
        <taxon>Pezizomycotina</taxon>
        <taxon>Sordariomycetes</taxon>
        <taxon>Hypocreomycetidae</taxon>
        <taxon>Hypocreales</taxon>
        <taxon>Clavicipitaceae</taxon>
        <taxon>Ustilaginoidea</taxon>
    </lineage>
</organism>
<evidence type="ECO:0000313" key="2">
    <source>
        <dbReference type="EMBL" id="QUC19207.1"/>
    </source>
</evidence>
<sequence length="239" mass="25763">MGPSNGVAKRAIDSQPGSLGAETLGLVVVVRASSVGWGMRGAAQETSREAGEEGWKGGRMERTEKERRNEKHREVKQSAASGIGTGIGCRPTRFTCSVRPGFFWGIPAHGTLGVVDDGGQLRAIQFRFRLGRRRQNTPPARRGCSMPVDMQDARAACRHWPVQQLSWGSRTLGQRRTAATTRRATPRFCAAVRQHRPTTLPLGAGGGHLGWQPAGGHPASAPRAPLAAHHGGCRRKRDT</sequence>
<feature type="compositionally biased region" description="Basic and acidic residues" evidence="1">
    <location>
        <begin position="46"/>
        <end position="76"/>
    </location>
</feature>
<keyword evidence="3" id="KW-1185">Reference proteome</keyword>
<reference evidence="2" key="1">
    <citation type="submission" date="2020-03" db="EMBL/GenBank/DDBJ databases">
        <title>A mixture of massive structural variations and highly conserved coding sequences in Ustilaginoidea virens genome.</title>
        <authorList>
            <person name="Zhang K."/>
            <person name="Zhao Z."/>
            <person name="Zhang Z."/>
            <person name="Li Y."/>
            <person name="Hsiang T."/>
            <person name="Sun W."/>
        </authorList>
    </citation>
    <scope>NUCLEOTIDE SEQUENCE</scope>
    <source>
        <strain evidence="2">UV-8b</strain>
    </source>
</reference>
<dbReference type="Proteomes" id="UP000027002">
    <property type="component" value="Chromosome 3"/>
</dbReference>
<feature type="region of interest" description="Disordered" evidence="1">
    <location>
        <begin position="41"/>
        <end position="84"/>
    </location>
</feature>
<evidence type="ECO:0000313" key="3">
    <source>
        <dbReference type="Proteomes" id="UP000027002"/>
    </source>
</evidence>
<dbReference type="EMBL" id="CP072755">
    <property type="protein sequence ID" value="QUC19207.1"/>
    <property type="molecule type" value="Genomic_DNA"/>
</dbReference>
<evidence type="ECO:0000256" key="1">
    <source>
        <dbReference type="SAM" id="MobiDB-lite"/>
    </source>
</evidence>
<name>A0A8E5MH44_USTVR</name>
<protein>
    <submittedName>
        <fullName evidence="2">Uncharacterized protein</fullName>
    </submittedName>
</protein>